<proteinExistence type="predicted"/>
<gene>
    <name evidence="1" type="ORF">GL4_0102</name>
</gene>
<evidence type="ECO:0000313" key="1">
    <source>
        <dbReference type="EMBL" id="BAQ15573.1"/>
    </source>
</evidence>
<organism evidence="1 2">
    <name type="scientific">Methyloceanibacter caenitepidi</name>
    <dbReference type="NCBI Taxonomy" id="1384459"/>
    <lineage>
        <taxon>Bacteria</taxon>
        <taxon>Pseudomonadati</taxon>
        <taxon>Pseudomonadota</taxon>
        <taxon>Alphaproteobacteria</taxon>
        <taxon>Hyphomicrobiales</taxon>
        <taxon>Hyphomicrobiaceae</taxon>
        <taxon>Methyloceanibacter</taxon>
    </lineage>
</organism>
<accession>A0A0A8JXR0</accession>
<evidence type="ECO:0000313" key="2">
    <source>
        <dbReference type="Proteomes" id="UP000031643"/>
    </source>
</evidence>
<dbReference type="EMBL" id="AP014648">
    <property type="protein sequence ID" value="BAQ15573.1"/>
    <property type="molecule type" value="Genomic_DNA"/>
</dbReference>
<reference evidence="1 2" key="1">
    <citation type="submission" date="2014-09" db="EMBL/GenBank/DDBJ databases">
        <title>Genome sequencing of Methyloceanibacter caenitepidi Gela4.</title>
        <authorList>
            <person name="Takeuchi M."/>
            <person name="Susumu S."/>
            <person name="Kamagata Y."/>
            <person name="Oshima K."/>
            <person name="Hattori M."/>
            <person name="Iwasaki W."/>
        </authorList>
    </citation>
    <scope>NUCLEOTIDE SEQUENCE [LARGE SCALE GENOMIC DNA]</scope>
    <source>
        <strain evidence="1 2">Gela4</strain>
    </source>
</reference>
<dbReference type="Proteomes" id="UP000031643">
    <property type="component" value="Chromosome"/>
</dbReference>
<sequence length="163" mass="17316">MGAFREILGAARDAFSARSALRVTLTAALAMFASGCGGGFSGPEQAIQDLTRVDYGKPYIGMSKQQVLQCAGQPRSQIPASGGAETLIYHYKGAGPVPGGTPKDATCTASLTFQGGNLIRVNYSHKEGRSPYAWQAEKDPEKQAQMKREGTPTCVFSLPRCPK</sequence>
<dbReference type="HOGENOM" id="CLU_1625136_0_0_5"/>
<name>A0A0A8JXR0_9HYPH</name>
<protein>
    <submittedName>
        <fullName evidence="1">Uncharacterized protein</fullName>
    </submittedName>
</protein>
<keyword evidence="2" id="KW-1185">Reference proteome</keyword>
<dbReference type="AlphaFoldDB" id="A0A0A8JXR0"/>
<dbReference type="KEGG" id="mcg:GL4_0102"/>